<dbReference type="PROSITE" id="PS51892">
    <property type="entry name" value="SUBTILASE"/>
    <property type="match status" value="1"/>
</dbReference>
<dbReference type="InterPro" id="IPR015500">
    <property type="entry name" value="Peptidase_S8_subtilisin-rel"/>
</dbReference>
<dbReference type="AlphaFoldDB" id="A0A2T5C1L7"/>
<dbReference type="PRINTS" id="PR00723">
    <property type="entry name" value="SUBTILISIN"/>
</dbReference>
<evidence type="ECO:0000313" key="10">
    <source>
        <dbReference type="Proteomes" id="UP000243525"/>
    </source>
</evidence>
<keyword evidence="10" id="KW-1185">Reference proteome</keyword>
<dbReference type="InterPro" id="IPR050131">
    <property type="entry name" value="Peptidase_S8_subtilisin-like"/>
</dbReference>
<evidence type="ECO:0000256" key="3">
    <source>
        <dbReference type="ARBA" id="ARBA00022801"/>
    </source>
</evidence>
<dbReference type="Pfam" id="PF00082">
    <property type="entry name" value="Peptidase_S8"/>
    <property type="match status" value="1"/>
</dbReference>
<dbReference type="PANTHER" id="PTHR43806:SF67">
    <property type="entry name" value="EGF-LIKE DOMAIN-CONTAINING PROTEIN"/>
    <property type="match status" value="1"/>
</dbReference>
<dbReference type="SUPFAM" id="SSF52743">
    <property type="entry name" value="Subtilisin-like"/>
    <property type="match status" value="1"/>
</dbReference>
<protein>
    <submittedName>
        <fullName evidence="9">Putative secreted protein (Por secretion system target)</fullName>
    </submittedName>
</protein>
<accession>A0A2T5C1L7</accession>
<dbReference type="InterPro" id="IPR000209">
    <property type="entry name" value="Peptidase_S8/S53_dom"/>
</dbReference>
<comment type="caution">
    <text evidence="9">The sequence shown here is derived from an EMBL/GenBank/DDBJ whole genome shotgun (WGS) entry which is preliminary data.</text>
</comment>
<dbReference type="PROSITE" id="PS00138">
    <property type="entry name" value="SUBTILASE_SER"/>
    <property type="match status" value="1"/>
</dbReference>
<keyword evidence="3 5" id="KW-0378">Hydrolase</keyword>
<dbReference type="EMBL" id="QAAD01000008">
    <property type="protein sequence ID" value="PTN08514.1"/>
    <property type="molecule type" value="Genomic_DNA"/>
</dbReference>
<dbReference type="NCBIfam" id="TIGR04183">
    <property type="entry name" value="Por_Secre_tail"/>
    <property type="match status" value="1"/>
</dbReference>
<gene>
    <name evidence="9" type="ORF">C8N47_10871</name>
</gene>
<evidence type="ECO:0000259" key="7">
    <source>
        <dbReference type="Pfam" id="PF00082"/>
    </source>
</evidence>
<dbReference type="InterPro" id="IPR036852">
    <property type="entry name" value="Peptidase_S8/S53_dom_sf"/>
</dbReference>
<proteinExistence type="inferred from homology"/>
<keyword evidence="4 5" id="KW-0720">Serine protease</keyword>
<dbReference type="InterPro" id="IPR023827">
    <property type="entry name" value="Peptidase_S8_Asp-AS"/>
</dbReference>
<evidence type="ECO:0000256" key="4">
    <source>
        <dbReference type="ARBA" id="ARBA00022825"/>
    </source>
</evidence>
<evidence type="ECO:0000256" key="1">
    <source>
        <dbReference type="ARBA" id="ARBA00011073"/>
    </source>
</evidence>
<dbReference type="InterPro" id="IPR023828">
    <property type="entry name" value="Peptidase_S8_Ser-AS"/>
</dbReference>
<sequence>MFSKPGIGLVLLGLLIASLVQAQPLVNCYRVAFTDKAGTAFSVDAPEQFLSQRSLLRRARQAIPIDESDLPVSEVYRDSLKSLGAVIRYQSRWLNACTVQADSLLAGQIAALDFVKQVQLTKPGLAPKSLQLKWNDERGDSTIDSVQYGSSSDQIGQLNGQFLHQQNFTGSGMQIAVLDAGFLKVNELDAFAALLADSRLLGTRDFVEPGSDVFAGHYHGMSVLSTMAANLPGELVGAAPGASYYLFRTEDAASEYLIEEDYWLAAAEYADSLGADMINSSLGYFQFNDTTTNYDYDDMDGATTWVSRAANMAANKGMLVCASAGNEANNSWRYLVAPSDGDGVLSVGAVDRKGEWASFSSLGPATDGDVKPNVSALGVQTVLVTPDGTIGRRNGTSFASPLVAGLAACLWQANPDVTARQLKTAIEQSASQYLAPDTLLGYGIPDFELADQLLKQGALAVANELSAQSGWKLYPNPVVDWLYLEPESSLRAKNIELKLTNLSGVTIRRQKIYSTQTVFSIYLGSLPAGLYLVHLRSGNEQVSLKVVKNNP</sequence>
<dbReference type="Proteomes" id="UP000243525">
    <property type="component" value="Unassembled WGS sequence"/>
</dbReference>
<dbReference type="GO" id="GO:0004252">
    <property type="term" value="F:serine-type endopeptidase activity"/>
    <property type="evidence" value="ECO:0007669"/>
    <property type="project" value="UniProtKB-UniRule"/>
</dbReference>
<keyword evidence="2 5" id="KW-0645">Protease</keyword>
<reference evidence="9 10" key="1">
    <citation type="submission" date="2018-04" db="EMBL/GenBank/DDBJ databases">
        <title>Genomic Encyclopedia of Archaeal and Bacterial Type Strains, Phase II (KMG-II): from individual species to whole genera.</title>
        <authorList>
            <person name="Goeker M."/>
        </authorList>
    </citation>
    <scope>NUCLEOTIDE SEQUENCE [LARGE SCALE GENOMIC DNA]</scope>
    <source>
        <strain evidence="9 10">DSM 28823</strain>
    </source>
</reference>
<dbReference type="OrthoDB" id="9792152at2"/>
<dbReference type="Gene3D" id="3.40.50.200">
    <property type="entry name" value="Peptidase S8/S53 domain"/>
    <property type="match status" value="1"/>
</dbReference>
<dbReference type="CDD" id="cd07493">
    <property type="entry name" value="Peptidases_S8_9"/>
    <property type="match status" value="1"/>
</dbReference>
<feature type="active site" description="Charge relay system" evidence="5">
    <location>
        <position position="219"/>
    </location>
</feature>
<feature type="domain" description="Secretion system C-terminal sorting" evidence="8">
    <location>
        <begin position="473"/>
        <end position="546"/>
    </location>
</feature>
<dbReference type="InterPro" id="IPR026444">
    <property type="entry name" value="Secre_tail"/>
</dbReference>
<organism evidence="9 10">
    <name type="scientific">Mangrovibacterium marinum</name>
    <dbReference type="NCBI Taxonomy" id="1639118"/>
    <lineage>
        <taxon>Bacteria</taxon>
        <taxon>Pseudomonadati</taxon>
        <taxon>Bacteroidota</taxon>
        <taxon>Bacteroidia</taxon>
        <taxon>Marinilabiliales</taxon>
        <taxon>Prolixibacteraceae</taxon>
        <taxon>Mangrovibacterium</taxon>
    </lineage>
</organism>
<evidence type="ECO:0000256" key="6">
    <source>
        <dbReference type="RuleBase" id="RU003355"/>
    </source>
</evidence>
<feature type="active site" description="Charge relay system" evidence="5">
    <location>
        <position position="179"/>
    </location>
</feature>
<evidence type="ECO:0000259" key="8">
    <source>
        <dbReference type="Pfam" id="PF18962"/>
    </source>
</evidence>
<comment type="similarity">
    <text evidence="1 5 6">Belongs to the peptidase S8 family.</text>
</comment>
<dbReference type="PROSITE" id="PS00136">
    <property type="entry name" value="SUBTILASE_ASP"/>
    <property type="match status" value="1"/>
</dbReference>
<dbReference type="Pfam" id="PF18962">
    <property type="entry name" value="Por_Secre_tail"/>
    <property type="match status" value="1"/>
</dbReference>
<feature type="active site" description="Charge relay system" evidence="5">
    <location>
        <position position="397"/>
    </location>
</feature>
<feature type="domain" description="Peptidase S8/S53" evidence="7">
    <location>
        <begin position="170"/>
        <end position="443"/>
    </location>
</feature>
<evidence type="ECO:0000256" key="5">
    <source>
        <dbReference type="PROSITE-ProRule" id="PRU01240"/>
    </source>
</evidence>
<evidence type="ECO:0000313" key="9">
    <source>
        <dbReference type="EMBL" id="PTN08514.1"/>
    </source>
</evidence>
<dbReference type="RefSeq" id="WP_107822321.1">
    <property type="nucleotide sequence ID" value="NZ_OY782574.1"/>
</dbReference>
<evidence type="ECO:0000256" key="2">
    <source>
        <dbReference type="ARBA" id="ARBA00022670"/>
    </source>
</evidence>
<name>A0A2T5C1L7_9BACT</name>
<dbReference type="PANTHER" id="PTHR43806">
    <property type="entry name" value="PEPTIDASE S8"/>
    <property type="match status" value="1"/>
</dbReference>
<dbReference type="GO" id="GO:0006508">
    <property type="term" value="P:proteolysis"/>
    <property type="evidence" value="ECO:0007669"/>
    <property type="project" value="UniProtKB-KW"/>
</dbReference>